<keyword evidence="3" id="KW-1185">Reference proteome</keyword>
<organism evidence="2 3">
    <name type="scientific">Noviherbaspirillum pedocola</name>
    <dbReference type="NCBI Taxonomy" id="2801341"/>
    <lineage>
        <taxon>Bacteria</taxon>
        <taxon>Pseudomonadati</taxon>
        <taxon>Pseudomonadota</taxon>
        <taxon>Betaproteobacteria</taxon>
        <taxon>Burkholderiales</taxon>
        <taxon>Oxalobacteraceae</taxon>
        <taxon>Noviherbaspirillum</taxon>
    </lineage>
</organism>
<comment type="caution">
    <text evidence="2">The sequence shown here is derived from an EMBL/GenBank/DDBJ whole genome shotgun (WGS) entry which is preliminary data.</text>
</comment>
<evidence type="ECO:0000313" key="3">
    <source>
        <dbReference type="Proteomes" id="UP000622890"/>
    </source>
</evidence>
<reference evidence="2" key="1">
    <citation type="submission" date="2021-01" db="EMBL/GenBank/DDBJ databases">
        <title>Genome sequence of strain Noviherbaspirillum sp. DKR-6.</title>
        <authorList>
            <person name="Chaudhary D.K."/>
        </authorList>
    </citation>
    <scope>NUCLEOTIDE SEQUENCE</scope>
    <source>
        <strain evidence="2">DKR-6</strain>
    </source>
</reference>
<sequence>MASLIIRDLTENTDLDHEAMAAIIGGARLRGRPVNLGPAFARGARIVDFPSGVQRSRSAGGQSRAVPSSAPDRRK</sequence>
<evidence type="ECO:0000256" key="1">
    <source>
        <dbReference type="SAM" id="MobiDB-lite"/>
    </source>
</evidence>
<accession>A0A934SRB2</accession>
<protein>
    <submittedName>
        <fullName evidence="2">Uncharacterized protein</fullName>
    </submittedName>
</protein>
<feature type="region of interest" description="Disordered" evidence="1">
    <location>
        <begin position="51"/>
        <end position="75"/>
    </location>
</feature>
<gene>
    <name evidence="2" type="ORF">JJB74_11895</name>
</gene>
<dbReference type="Proteomes" id="UP000622890">
    <property type="component" value="Unassembled WGS sequence"/>
</dbReference>
<dbReference type="AlphaFoldDB" id="A0A934SRB2"/>
<dbReference type="EMBL" id="JAEPBG010000004">
    <property type="protein sequence ID" value="MBK4735316.1"/>
    <property type="molecule type" value="Genomic_DNA"/>
</dbReference>
<evidence type="ECO:0000313" key="2">
    <source>
        <dbReference type="EMBL" id="MBK4735316.1"/>
    </source>
</evidence>
<name>A0A934SRB2_9BURK</name>
<proteinExistence type="predicted"/>
<dbReference type="RefSeq" id="WP_200592089.1">
    <property type="nucleotide sequence ID" value="NZ_JAEPBG010000004.1"/>
</dbReference>